<gene>
    <name evidence="2" type="ORF">NCTC13465_06706</name>
</gene>
<keyword evidence="2" id="KW-0067">ATP-binding</keyword>
<proteinExistence type="predicted"/>
<dbReference type="SUPFAM" id="SSF117916">
    <property type="entry name" value="Fe-S cluster assembly (FSCA) domain-like"/>
    <property type="match status" value="1"/>
</dbReference>
<dbReference type="GO" id="GO:0005524">
    <property type="term" value="F:ATP binding"/>
    <property type="evidence" value="ECO:0007669"/>
    <property type="project" value="UniProtKB-KW"/>
</dbReference>
<feature type="compositionally biased region" description="Basic and acidic residues" evidence="1">
    <location>
        <begin position="88"/>
        <end position="101"/>
    </location>
</feature>
<accession>A0A2X3GTH7</accession>
<feature type="region of interest" description="Disordered" evidence="1">
    <location>
        <begin position="84"/>
        <end position="120"/>
    </location>
</feature>
<dbReference type="AlphaFoldDB" id="A0A2X3GTH7"/>
<evidence type="ECO:0000256" key="1">
    <source>
        <dbReference type="SAM" id="MobiDB-lite"/>
    </source>
</evidence>
<name>A0A2X3GTH7_KLEPN</name>
<protein>
    <submittedName>
        <fullName evidence="2">Putative ATP-binding protein</fullName>
    </submittedName>
</protein>
<reference evidence="2 3" key="1">
    <citation type="submission" date="2018-06" db="EMBL/GenBank/DDBJ databases">
        <authorList>
            <consortium name="Pathogen Informatics"/>
            <person name="Doyle S."/>
        </authorList>
    </citation>
    <scope>NUCLEOTIDE SEQUENCE [LARGE SCALE GENOMIC DNA]</scope>
    <source>
        <strain evidence="2 3">NCTC13465</strain>
    </source>
</reference>
<evidence type="ECO:0000313" key="3">
    <source>
        <dbReference type="Proteomes" id="UP000251721"/>
    </source>
</evidence>
<dbReference type="EMBL" id="UAWQ01000021">
    <property type="protein sequence ID" value="SQC63711.1"/>
    <property type="molecule type" value="Genomic_DNA"/>
</dbReference>
<feature type="compositionally biased region" description="Basic residues" evidence="1">
    <location>
        <begin position="102"/>
        <end position="120"/>
    </location>
</feature>
<evidence type="ECO:0000313" key="2">
    <source>
        <dbReference type="EMBL" id="SQC63711.1"/>
    </source>
</evidence>
<dbReference type="Proteomes" id="UP000251721">
    <property type="component" value="Unassembled WGS sequence"/>
</dbReference>
<organism evidence="2 3">
    <name type="scientific">Klebsiella pneumoniae</name>
    <dbReference type="NCBI Taxonomy" id="573"/>
    <lineage>
        <taxon>Bacteria</taxon>
        <taxon>Pseudomonadati</taxon>
        <taxon>Pseudomonadota</taxon>
        <taxon>Gammaproteobacteria</taxon>
        <taxon>Enterobacterales</taxon>
        <taxon>Enterobacteriaceae</taxon>
        <taxon>Klebsiella/Raoultella group</taxon>
        <taxon>Klebsiella</taxon>
        <taxon>Klebsiella pneumoniae complex</taxon>
    </lineage>
</organism>
<dbReference type="InterPro" id="IPR034904">
    <property type="entry name" value="FSCA_dom_sf"/>
</dbReference>
<sequence length="120" mass="13803">MNSQSQAKSPERLRAMVAGTLANFQHPTLKHNLTALKALHHVAWLDDTVHIELQMPFVWSSAFEALKEQCSAELLRITGAKAIGLEADPQHRDPQAGEKPARGQRREKHYRHQLRQRRRR</sequence>
<keyword evidence="2" id="KW-0547">Nucleotide-binding</keyword>